<keyword evidence="1" id="KW-0472">Membrane</keyword>
<dbReference type="RefSeq" id="WP_008503780.1">
    <property type="nucleotide sequence ID" value="NZ_CM001403.1"/>
</dbReference>
<accession>H1YCR6</accession>
<feature type="transmembrane region" description="Helical" evidence="1">
    <location>
        <begin position="12"/>
        <end position="30"/>
    </location>
</feature>
<reference evidence="2" key="1">
    <citation type="submission" date="2011-09" db="EMBL/GenBank/DDBJ databases">
        <title>The permanent draft genome of Mucilaginibacter paludis DSM 18603.</title>
        <authorList>
            <consortium name="US DOE Joint Genome Institute (JGI-PGF)"/>
            <person name="Lucas S."/>
            <person name="Han J."/>
            <person name="Lapidus A."/>
            <person name="Bruce D."/>
            <person name="Goodwin L."/>
            <person name="Pitluck S."/>
            <person name="Peters L."/>
            <person name="Kyrpides N."/>
            <person name="Mavromatis K."/>
            <person name="Ivanova N."/>
            <person name="Mikhailova N."/>
            <person name="Held B."/>
            <person name="Detter J.C."/>
            <person name="Tapia R."/>
            <person name="Han C."/>
            <person name="Land M."/>
            <person name="Hauser L."/>
            <person name="Markowitz V."/>
            <person name="Cheng J.-F."/>
            <person name="Hugenholtz P."/>
            <person name="Woyke T."/>
            <person name="Wu D."/>
            <person name="Tindall B."/>
            <person name="Brambilla E."/>
            <person name="Klenk H.-P."/>
            <person name="Eisen J.A."/>
        </authorList>
    </citation>
    <scope>NUCLEOTIDE SEQUENCE [LARGE SCALE GENOMIC DNA]</scope>
    <source>
        <strain evidence="2">DSM 18603</strain>
    </source>
</reference>
<name>H1YCR6_9SPHI</name>
<evidence type="ECO:0000313" key="2">
    <source>
        <dbReference type="EMBL" id="EHQ24253.1"/>
    </source>
</evidence>
<evidence type="ECO:0000313" key="3">
    <source>
        <dbReference type="Proteomes" id="UP000002774"/>
    </source>
</evidence>
<dbReference type="HOGENOM" id="CLU_2143047_0_0_10"/>
<organism evidence="2 3">
    <name type="scientific">Mucilaginibacter paludis DSM 18603</name>
    <dbReference type="NCBI Taxonomy" id="714943"/>
    <lineage>
        <taxon>Bacteria</taxon>
        <taxon>Pseudomonadati</taxon>
        <taxon>Bacteroidota</taxon>
        <taxon>Sphingobacteriia</taxon>
        <taxon>Sphingobacteriales</taxon>
        <taxon>Sphingobacteriaceae</taxon>
        <taxon>Mucilaginibacter</taxon>
    </lineage>
</organism>
<sequence length="112" mass="12942">MDKRFKWRIQLAAILTAIGSLYYLIFLFYLSGGAPIERIHSKITDGWPDILADNVPLISPAFLVFGLLLWYSYYLKNLPKPQAEPEYKFEFNKVNASEQAGKKIKIQEAEKE</sequence>
<keyword evidence="3" id="KW-1185">Reference proteome</keyword>
<keyword evidence="1" id="KW-0812">Transmembrane</keyword>
<gene>
    <name evidence="2" type="ORF">Mucpa_0049</name>
</gene>
<feature type="transmembrane region" description="Helical" evidence="1">
    <location>
        <begin position="50"/>
        <end position="71"/>
    </location>
</feature>
<dbReference type="OrthoDB" id="9947168at2"/>
<dbReference type="EMBL" id="CM001403">
    <property type="protein sequence ID" value="EHQ24253.1"/>
    <property type="molecule type" value="Genomic_DNA"/>
</dbReference>
<dbReference type="STRING" id="714943.Mucpa_0049"/>
<evidence type="ECO:0000256" key="1">
    <source>
        <dbReference type="SAM" id="Phobius"/>
    </source>
</evidence>
<keyword evidence="1" id="KW-1133">Transmembrane helix</keyword>
<dbReference type="Proteomes" id="UP000002774">
    <property type="component" value="Chromosome"/>
</dbReference>
<proteinExistence type="predicted"/>
<dbReference type="AlphaFoldDB" id="H1YCR6"/>
<protein>
    <submittedName>
        <fullName evidence="2">Uncharacterized protein</fullName>
    </submittedName>
</protein>